<keyword evidence="4" id="KW-1185">Reference proteome</keyword>
<keyword evidence="1" id="KW-0175">Coiled coil</keyword>
<keyword evidence="2" id="KW-0472">Membrane</keyword>
<evidence type="ECO:0000313" key="4">
    <source>
        <dbReference type="Proteomes" id="UP000266649"/>
    </source>
</evidence>
<dbReference type="Proteomes" id="UP000266649">
    <property type="component" value="Unassembled WGS sequence"/>
</dbReference>
<organism evidence="3 4">
    <name type="scientific">Gemmobacter lutimaris</name>
    <dbReference type="NCBI Taxonomy" id="2306023"/>
    <lineage>
        <taxon>Bacteria</taxon>
        <taxon>Pseudomonadati</taxon>
        <taxon>Pseudomonadota</taxon>
        <taxon>Alphaproteobacteria</taxon>
        <taxon>Rhodobacterales</taxon>
        <taxon>Paracoccaceae</taxon>
        <taxon>Gemmobacter</taxon>
    </lineage>
</organism>
<keyword evidence="2" id="KW-1133">Transmembrane helix</keyword>
<dbReference type="EMBL" id="QXXQ01000005">
    <property type="protein sequence ID" value="RID91901.1"/>
    <property type="molecule type" value="Genomic_DNA"/>
</dbReference>
<name>A0A398BSM0_9RHOB</name>
<keyword evidence="2" id="KW-0812">Transmembrane</keyword>
<reference evidence="3 4" key="1">
    <citation type="submission" date="2018-09" db="EMBL/GenBank/DDBJ databases">
        <title>Gemmobacter lutimaris sp. nov., a marine bacterium isolated from tidal flat.</title>
        <authorList>
            <person name="Lee D.W."/>
            <person name="Yoo Y."/>
            <person name="Kim J.-J."/>
            <person name="Kim B.S."/>
        </authorList>
    </citation>
    <scope>NUCLEOTIDE SEQUENCE [LARGE SCALE GENOMIC DNA]</scope>
    <source>
        <strain evidence="3 4">YJ-T1-11</strain>
    </source>
</reference>
<feature type="transmembrane region" description="Helical" evidence="2">
    <location>
        <begin position="86"/>
        <end position="109"/>
    </location>
</feature>
<proteinExistence type="predicted"/>
<feature type="transmembrane region" description="Helical" evidence="2">
    <location>
        <begin position="121"/>
        <end position="141"/>
    </location>
</feature>
<accession>A0A398BSM0</accession>
<evidence type="ECO:0000256" key="1">
    <source>
        <dbReference type="SAM" id="Coils"/>
    </source>
</evidence>
<gene>
    <name evidence="3" type="ORF">D2N39_11745</name>
</gene>
<protein>
    <submittedName>
        <fullName evidence="3">Uncharacterized protein</fullName>
    </submittedName>
</protein>
<dbReference type="AlphaFoldDB" id="A0A398BSM0"/>
<evidence type="ECO:0000313" key="3">
    <source>
        <dbReference type="EMBL" id="RID91901.1"/>
    </source>
</evidence>
<comment type="caution">
    <text evidence="3">The sequence shown here is derived from an EMBL/GenBank/DDBJ whole genome shotgun (WGS) entry which is preliminary data.</text>
</comment>
<sequence length="255" mass="27725">MLDSLNDQIKLTDERRAAADSEALERENARLEEHRKALELIDLERKKLSLQSHMAERRRLMEALTQSAKDQASTNKLPNATIAMRWGVFAASLVVSIAAGVLSFQSFAALSSKEAHTAIDWFLLARGIIGSIVAIAAAAYATGWLKSFYEADAKAARDMQRFHYDLSRASWIIETVLEVQHEGKGAIPSEWIEGVTHGLFERAQPSNSADEGTQALGALLGFAGSASFGPDGARIDVGRKGTRQLAQALKSGESE</sequence>
<evidence type="ECO:0000256" key="2">
    <source>
        <dbReference type="SAM" id="Phobius"/>
    </source>
</evidence>
<feature type="coiled-coil region" evidence="1">
    <location>
        <begin position="2"/>
        <end position="51"/>
    </location>
</feature>